<dbReference type="PANTHER" id="PTHR30024">
    <property type="entry name" value="ALIPHATIC SULFONATES-BINDING PROTEIN-RELATED"/>
    <property type="match status" value="1"/>
</dbReference>
<dbReference type="InterPro" id="IPR044527">
    <property type="entry name" value="NrtA/CpmA_ABC-bd_dom"/>
</dbReference>
<keyword evidence="7" id="KW-1185">Reference proteome</keyword>
<evidence type="ECO:0000256" key="3">
    <source>
        <dbReference type="ARBA" id="ARBA00022475"/>
    </source>
</evidence>
<dbReference type="RefSeq" id="WP_189635360.1">
    <property type="nucleotide sequence ID" value="NZ_BMYQ01000019.1"/>
</dbReference>
<reference evidence="6" key="1">
    <citation type="journal article" date="2014" name="Int. J. Syst. Evol. Microbiol.">
        <title>Complete genome sequence of Corynebacterium casei LMG S-19264T (=DSM 44701T), isolated from a smear-ripened cheese.</title>
        <authorList>
            <consortium name="US DOE Joint Genome Institute (JGI-PGF)"/>
            <person name="Walter F."/>
            <person name="Albersmeier A."/>
            <person name="Kalinowski J."/>
            <person name="Ruckert C."/>
        </authorList>
    </citation>
    <scope>NUCLEOTIDE SEQUENCE</scope>
    <source>
        <strain evidence="6">KCTC 23714</strain>
    </source>
</reference>
<dbReference type="PANTHER" id="PTHR30024:SF43">
    <property type="entry name" value="BLL4572 PROTEIN"/>
    <property type="match status" value="1"/>
</dbReference>
<evidence type="ECO:0000256" key="2">
    <source>
        <dbReference type="ARBA" id="ARBA00022448"/>
    </source>
</evidence>
<evidence type="ECO:0000313" key="6">
    <source>
        <dbReference type="EMBL" id="GGW45286.1"/>
    </source>
</evidence>
<proteinExistence type="predicted"/>
<evidence type="ECO:0000256" key="4">
    <source>
        <dbReference type="ARBA" id="ARBA00022519"/>
    </source>
</evidence>
<dbReference type="CDD" id="cd13553">
    <property type="entry name" value="PBP2_NrtA_CpmA_like"/>
    <property type="match status" value="1"/>
</dbReference>
<comment type="subcellular location">
    <subcellularLocation>
        <location evidence="1">Endomembrane system</location>
    </subcellularLocation>
</comment>
<name>A0A918MP43_9RHOB</name>
<sequence>MTRQVSLGFVPLVDAAPLVLADVLGFAEEEGVRLDLRRAASWSMLRDLVDQGQVAAAQMLSVMPAAQAMGLGAGRSRLEAPLILSLGGQVIGLSAPLAARLEKVGHAFDFQDARSAARVLALLGNGLRIGVPFPYSMQALLVDYWLAGLPPGRLSFRTVPPPMMPEALAEGEIDAFCVGEPWGSRAVQVAGARLLLPGTAIWSHPPEKVLATRAGWCEANPDLAGRLVRALARAGDWLSRPENASSAAEIVTRPGRVEVAPDLIERALTGQIVTDPHGRIQPVSGFQRFGPVAAMAPMPEQAAWIGQRLARRFGLPEAPAIAAARMTFRADLHARFLDLSGRQIRAIPGLGRFADVAI</sequence>
<accession>A0A918MP43</accession>
<keyword evidence="5" id="KW-0472">Membrane</keyword>
<dbReference type="GO" id="GO:0012505">
    <property type="term" value="C:endomembrane system"/>
    <property type="evidence" value="ECO:0007669"/>
    <property type="project" value="UniProtKB-SubCell"/>
</dbReference>
<evidence type="ECO:0000313" key="7">
    <source>
        <dbReference type="Proteomes" id="UP000628984"/>
    </source>
</evidence>
<dbReference type="Proteomes" id="UP000628984">
    <property type="component" value="Unassembled WGS sequence"/>
</dbReference>
<comment type="caution">
    <text evidence="6">The sequence shown here is derived from an EMBL/GenBank/DDBJ whole genome shotgun (WGS) entry which is preliminary data.</text>
</comment>
<dbReference type="SUPFAM" id="SSF53850">
    <property type="entry name" value="Periplasmic binding protein-like II"/>
    <property type="match status" value="1"/>
</dbReference>
<evidence type="ECO:0000256" key="5">
    <source>
        <dbReference type="ARBA" id="ARBA00023136"/>
    </source>
</evidence>
<keyword evidence="3" id="KW-1003">Cell membrane</keyword>
<dbReference type="EMBL" id="BMYQ01000019">
    <property type="protein sequence ID" value="GGW45286.1"/>
    <property type="molecule type" value="Genomic_DNA"/>
</dbReference>
<dbReference type="Gene3D" id="3.40.190.10">
    <property type="entry name" value="Periplasmic binding protein-like II"/>
    <property type="match status" value="2"/>
</dbReference>
<dbReference type="AlphaFoldDB" id="A0A918MP43"/>
<keyword evidence="4" id="KW-0997">Cell inner membrane</keyword>
<organism evidence="6 7">
    <name type="scientific">Gemmobacter lanyuensis</name>
    <dbReference type="NCBI Taxonomy" id="1054497"/>
    <lineage>
        <taxon>Bacteria</taxon>
        <taxon>Pseudomonadati</taxon>
        <taxon>Pseudomonadota</taxon>
        <taxon>Alphaproteobacteria</taxon>
        <taxon>Rhodobacterales</taxon>
        <taxon>Paracoccaceae</taxon>
        <taxon>Gemmobacter</taxon>
    </lineage>
</organism>
<dbReference type="Pfam" id="PF13379">
    <property type="entry name" value="NMT1_2"/>
    <property type="match status" value="1"/>
</dbReference>
<evidence type="ECO:0000256" key="1">
    <source>
        <dbReference type="ARBA" id="ARBA00004308"/>
    </source>
</evidence>
<gene>
    <name evidence="6" type="primary">nrtA</name>
    <name evidence="6" type="ORF">GCM10011452_36870</name>
</gene>
<reference evidence="6" key="2">
    <citation type="submission" date="2020-09" db="EMBL/GenBank/DDBJ databases">
        <authorList>
            <person name="Sun Q."/>
            <person name="Kim S."/>
        </authorList>
    </citation>
    <scope>NUCLEOTIDE SEQUENCE</scope>
    <source>
        <strain evidence="6">KCTC 23714</strain>
    </source>
</reference>
<protein>
    <submittedName>
        <fullName evidence="6">ABC transporter substrate-binding protein</fullName>
    </submittedName>
</protein>
<keyword evidence="2" id="KW-0813">Transport</keyword>